<feature type="transmembrane region" description="Helical" evidence="1">
    <location>
        <begin position="92"/>
        <end position="121"/>
    </location>
</feature>
<gene>
    <name evidence="2" type="ORF">QVN81_07315</name>
    <name evidence="3" type="ORF">QVN84_08620</name>
</gene>
<dbReference type="EMBL" id="JAUEIE010000006">
    <property type="protein sequence ID" value="MDN0022825.1"/>
    <property type="molecule type" value="Genomic_DNA"/>
</dbReference>
<keyword evidence="4" id="KW-1185">Reference proteome</keyword>
<reference evidence="3" key="2">
    <citation type="submission" date="2023-08" db="EMBL/GenBank/DDBJ databases">
        <title>Identification and characterization of horizontal gene transfer across gut microbiota members of farm animals based on homology search.</title>
        <authorList>
            <person name="Schwarzerova J."/>
            <person name="Nykrynova M."/>
            <person name="Jureckova K."/>
            <person name="Cejkova D."/>
            <person name="Rychlik I."/>
        </authorList>
    </citation>
    <scope>NUCLEOTIDE SEQUENCE</scope>
    <source>
        <strain evidence="3">ET15</strain>
        <strain evidence="2">ET37</strain>
    </source>
</reference>
<evidence type="ECO:0000313" key="3">
    <source>
        <dbReference type="EMBL" id="MDN0025578.1"/>
    </source>
</evidence>
<dbReference type="RefSeq" id="WP_289825344.1">
    <property type="nucleotide sequence ID" value="NZ_JAUEIE010000006.1"/>
</dbReference>
<keyword evidence="1" id="KW-1133">Transmembrane helix</keyword>
<dbReference type="Proteomes" id="UP001168478">
    <property type="component" value="Unassembled WGS sequence"/>
</dbReference>
<keyword evidence="1" id="KW-0812">Transmembrane</keyword>
<proteinExistence type="predicted"/>
<name>A0AAW7JI98_9BACT</name>
<organism evidence="3 5">
    <name type="scientific">Leyella lascolaii</name>
    <dbReference type="NCBI Taxonomy" id="1776379"/>
    <lineage>
        <taxon>Bacteria</taxon>
        <taxon>Pseudomonadati</taxon>
        <taxon>Bacteroidota</taxon>
        <taxon>Bacteroidia</taxon>
        <taxon>Bacteroidales</taxon>
        <taxon>Prevotellaceae</taxon>
        <taxon>Leyella</taxon>
    </lineage>
</organism>
<accession>A0AAW7JI98</accession>
<feature type="transmembrane region" description="Helical" evidence="1">
    <location>
        <begin position="133"/>
        <end position="161"/>
    </location>
</feature>
<feature type="transmembrane region" description="Helical" evidence="1">
    <location>
        <begin position="238"/>
        <end position="263"/>
    </location>
</feature>
<evidence type="ECO:0000256" key="1">
    <source>
        <dbReference type="SAM" id="Phobius"/>
    </source>
</evidence>
<reference evidence="3" key="1">
    <citation type="submission" date="2023-06" db="EMBL/GenBank/DDBJ databases">
        <authorList>
            <person name="Zeman M."/>
            <person name="Kubasova T."/>
            <person name="Jahodarova E."/>
            <person name="Nykrynova M."/>
            <person name="Rychlik I."/>
        </authorList>
    </citation>
    <scope>NUCLEOTIDE SEQUENCE</scope>
    <source>
        <strain evidence="3">ET15</strain>
        <strain evidence="2">ET37</strain>
    </source>
</reference>
<dbReference type="AlphaFoldDB" id="A0AAW7JI98"/>
<dbReference type="EMBL" id="JAUEIF010000007">
    <property type="protein sequence ID" value="MDN0025578.1"/>
    <property type="molecule type" value="Genomic_DNA"/>
</dbReference>
<evidence type="ECO:0000313" key="4">
    <source>
        <dbReference type="Proteomes" id="UP001167831"/>
    </source>
</evidence>
<evidence type="ECO:0000313" key="5">
    <source>
        <dbReference type="Proteomes" id="UP001168478"/>
    </source>
</evidence>
<feature type="transmembrane region" description="Helical" evidence="1">
    <location>
        <begin position="34"/>
        <end position="51"/>
    </location>
</feature>
<feature type="transmembrane region" description="Helical" evidence="1">
    <location>
        <begin position="57"/>
        <end position="80"/>
    </location>
</feature>
<protein>
    <recommendedName>
        <fullName evidence="6">G-protein coupled receptors family 1 profile domain-containing protein</fullName>
    </recommendedName>
</protein>
<feature type="transmembrane region" description="Helical" evidence="1">
    <location>
        <begin position="181"/>
        <end position="203"/>
    </location>
</feature>
<evidence type="ECO:0000313" key="2">
    <source>
        <dbReference type="EMBL" id="MDN0022825.1"/>
    </source>
</evidence>
<comment type="caution">
    <text evidence="3">The sequence shown here is derived from an EMBL/GenBank/DDBJ whole genome shotgun (WGS) entry which is preliminary data.</text>
</comment>
<sequence length="290" mass="33001">MIENFLYKDRSYSSCIHSAYELMFNNFATIFRRTWLAALVCSAVISVSVFFEALPWMQLVLLIPSIFAVSWLGTSVMSILNEESRKRNYIYCLQAVLSMTILAFIFAVIMIVAGTVILLLLGNGKSPEHIDTVYAICMGVLTVLAVVAAIPLCYSVMKYLFESKSRIWSVFGAAYRNGWRYWGFIALVLVLCAIIVAVLYVVIGMPSSVMYIAFQNNAYGLTIGDPNGLPEYFNILDYIVSVVVYFIALYISMWMFFVMYYVYGRIEVRIRTKQNNIELNETAKTLVHRS</sequence>
<dbReference type="Proteomes" id="UP001167831">
    <property type="component" value="Unassembled WGS sequence"/>
</dbReference>
<evidence type="ECO:0008006" key="6">
    <source>
        <dbReference type="Google" id="ProtNLM"/>
    </source>
</evidence>
<keyword evidence="1" id="KW-0472">Membrane</keyword>